<evidence type="ECO:0000313" key="8">
    <source>
        <dbReference type="Proteomes" id="UP001642483"/>
    </source>
</evidence>
<evidence type="ECO:0000256" key="2">
    <source>
        <dbReference type="PROSITE-ProRule" id="PRU00076"/>
    </source>
</evidence>
<comment type="caution">
    <text evidence="7">The sequence shown here is derived from an EMBL/GenBank/DDBJ whole genome shotgun (WGS) entry which is preliminary data.</text>
</comment>
<keyword evidence="4" id="KW-0812">Transmembrane</keyword>
<feature type="disulfide bond" evidence="2">
    <location>
        <begin position="198"/>
        <end position="207"/>
    </location>
</feature>
<dbReference type="Gene3D" id="2.170.300.10">
    <property type="entry name" value="Tie2 ligand-binding domain superfamily"/>
    <property type="match status" value="3"/>
</dbReference>
<evidence type="ECO:0000256" key="1">
    <source>
        <dbReference type="ARBA" id="ARBA00022536"/>
    </source>
</evidence>
<dbReference type="Pfam" id="PF00008">
    <property type="entry name" value="EGF"/>
    <property type="match status" value="1"/>
</dbReference>
<keyword evidence="4" id="KW-1133">Transmembrane helix</keyword>
<feature type="disulfide bond" evidence="2">
    <location>
        <begin position="631"/>
        <end position="640"/>
    </location>
</feature>
<keyword evidence="8" id="KW-1185">Reference proteome</keyword>
<feature type="disulfide bond" evidence="2">
    <location>
        <begin position="590"/>
        <end position="599"/>
    </location>
</feature>
<feature type="region of interest" description="Disordered" evidence="3">
    <location>
        <begin position="739"/>
        <end position="764"/>
    </location>
</feature>
<evidence type="ECO:0000259" key="6">
    <source>
        <dbReference type="PROSITE" id="PS50026"/>
    </source>
</evidence>
<comment type="caution">
    <text evidence="2">Lacks conserved residue(s) required for the propagation of feature annotation.</text>
</comment>
<gene>
    <name evidence="7" type="ORF">CVLEPA_LOCUS2371</name>
</gene>
<evidence type="ECO:0000256" key="5">
    <source>
        <dbReference type="SAM" id="SignalP"/>
    </source>
</evidence>
<evidence type="ECO:0000256" key="3">
    <source>
        <dbReference type="SAM" id="MobiDB-lite"/>
    </source>
</evidence>
<keyword evidence="4" id="KW-0472">Membrane</keyword>
<proteinExistence type="predicted"/>
<protein>
    <recommendedName>
        <fullName evidence="6">EGF-like domain-containing protein</fullName>
    </recommendedName>
</protein>
<feature type="domain" description="EGF-like" evidence="6">
    <location>
        <begin position="602"/>
        <end position="641"/>
    </location>
</feature>
<dbReference type="PROSITE" id="PS00022">
    <property type="entry name" value="EGF_1"/>
    <property type="match status" value="3"/>
</dbReference>
<keyword evidence="2" id="KW-1015">Disulfide bond</keyword>
<dbReference type="PROSITE" id="PS01186">
    <property type="entry name" value="EGF_2"/>
    <property type="match status" value="1"/>
</dbReference>
<dbReference type="Proteomes" id="UP001642483">
    <property type="component" value="Unassembled WGS sequence"/>
</dbReference>
<dbReference type="PANTHER" id="PTHR24043:SF8">
    <property type="entry name" value="EGF-LIKE DOMAIN-CONTAINING PROTEIN"/>
    <property type="match status" value="1"/>
</dbReference>
<reference evidence="7 8" key="1">
    <citation type="submission" date="2024-02" db="EMBL/GenBank/DDBJ databases">
        <authorList>
            <person name="Daric V."/>
            <person name="Darras S."/>
        </authorList>
    </citation>
    <scope>NUCLEOTIDE SEQUENCE [LARGE SCALE GENOMIC DNA]</scope>
</reference>
<name>A0ABP0F324_CLALP</name>
<dbReference type="SUPFAM" id="SSF57196">
    <property type="entry name" value="EGF/Laminin"/>
    <property type="match status" value="2"/>
</dbReference>
<keyword evidence="5" id="KW-0732">Signal</keyword>
<organism evidence="7 8">
    <name type="scientific">Clavelina lepadiformis</name>
    <name type="common">Light-bulb sea squirt</name>
    <name type="synonym">Ascidia lepadiformis</name>
    <dbReference type="NCBI Taxonomy" id="159417"/>
    <lineage>
        <taxon>Eukaryota</taxon>
        <taxon>Metazoa</taxon>
        <taxon>Chordata</taxon>
        <taxon>Tunicata</taxon>
        <taxon>Ascidiacea</taxon>
        <taxon>Aplousobranchia</taxon>
        <taxon>Clavelinidae</taxon>
        <taxon>Clavelina</taxon>
    </lineage>
</organism>
<evidence type="ECO:0000313" key="7">
    <source>
        <dbReference type="EMBL" id="CAK8672677.1"/>
    </source>
</evidence>
<feature type="domain" description="EGF-like" evidence="6">
    <location>
        <begin position="564"/>
        <end position="600"/>
    </location>
</feature>
<dbReference type="InterPro" id="IPR000742">
    <property type="entry name" value="EGF"/>
</dbReference>
<dbReference type="EMBL" id="CAWYQH010000001">
    <property type="protein sequence ID" value="CAK8672677.1"/>
    <property type="molecule type" value="Genomic_DNA"/>
</dbReference>
<accession>A0ABP0F324</accession>
<feature type="domain" description="EGF-like" evidence="6">
    <location>
        <begin position="177"/>
        <end position="208"/>
    </location>
</feature>
<dbReference type="SMART" id="SM00181">
    <property type="entry name" value="EGF"/>
    <property type="match status" value="6"/>
</dbReference>
<feature type="signal peptide" evidence="5">
    <location>
        <begin position="1"/>
        <end position="24"/>
    </location>
</feature>
<feature type="chain" id="PRO_5047357829" description="EGF-like domain-containing protein" evidence="5">
    <location>
        <begin position="25"/>
        <end position="958"/>
    </location>
</feature>
<keyword evidence="1 2" id="KW-0245">EGF-like domain</keyword>
<dbReference type="PROSITE" id="PS50026">
    <property type="entry name" value="EGF_3"/>
    <property type="match status" value="3"/>
</dbReference>
<evidence type="ECO:0000256" key="4">
    <source>
        <dbReference type="SAM" id="Phobius"/>
    </source>
</evidence>
<dbReference type="Gene3D" id="2.10.25.10">
    <property type="entry name" value="Laminin"/>
    <property type="match status" value="2"/>
</dbReference>
<dbReference type="PANTHER" id="PTHR24043">
    <property type="entry name" value="SCAVENGER RECEPTOR CLASS F"/>
    <property type="match status" value="1"/>
</dbReference>
<dbReference type="InterPro" id="IPR042635">
    <property type="entry name" value="MEGF10/SREC1/2-like"/>
</dbReference>
<sequence length="958" mass="104849">MKQVSFLFSAFLLILLNSAPLTDSLLDVTVVIPTPITAYNENALIKCVSDENNFSSRPSPFSVEADTGTGTSLTTERFESSLNYRASTNESLTLEMVQARNRRYNDIFWIQLQDNKYPQRIATGRLRIAFASISKARSGPYVVFHQVDDNVIRVFQQGLTRVIVRACEAEKYGENCIKICPSCKNGGICDDVGGTCICPPGFMGDLCEIECGPNKFGSKCQHKCSENDEIGCKDKLFCLSDPYGCSCATGYSGVICSYECGEGTYGHTCALPCHCQEDKCDGFTGKCTFGCSSGWKGRNCQIPCEKGTFGSNCNETCGQCMNDLSCGRKTGHCSGTSNFTAEASWNISSYRNTSIRCAMGYNPPLCKTNCPVGTWGLDCQDKCYCKTGASCEATSGHCPLASGNDEEDICEDGWQGRACNEPCDGGYYGARCGIKCGRCVNSTQCDPISGDCLLNGGQCDPGYQPKRCVDLCENGFFGTNCTTRCNCANGTICDPVTGACDGYCQAGWAGDDCWKPCPFGTFGLNCTQKCGNCKSLEGQSLCDPTFGKCENGCEKAWSGDTCLNGILCITNPCLNNGSCKQPGDFYLCHCKKAYSGSHCEILKPACYSEPCLNGGICIDNSVNKTMFSCNCSEPYYGELCEDKDIDDGSNNQESGNELNTFWIPIIISCIIGFGLLCALSVALYKYTRKPPNDIKPNVTITKQVSLTNQFVSANKDISNPEQKVKNSTQENAVVNKDTIAHVSPLDHKPTLNEEESYPSSCASSRATQEKLSVFTPSDSGGIESPFKQPEKFRISNTTNETPVFNFNRSSDMPKQITLTREKERCRISRPNVQLTFNRNTLDRLSEISLHNFYNDKRKSFQPKKLSFDNSEKSKTDKNAKFSQISAGGCALDPWELNQHPESAGDGQLIYGISKRDSSLLVTSPRNPEEEFEMESRRGSIVPKISSLNRRSLYTTSTK</sequence>
<dbReference type="CDD" id="cd00054">
    <property type="entry name" value="EGF_CA"/>
    <property type="match status" value="1"/>
</dbReference>
<feature type="transmembrane region" description="Helical" evidence="4">
    <location>
        <begin position="661"/>
        <end position="684"/>
    </location>
</feature>